<evidence type="ECO:0000256" key="2">
    <source>
        <dbReference type="ARBA" id="ARBA00022692"/>
    </source>
</evidence>
<evidence type="ECO:0000313" key="8">
    <source>
        <dbReference type="Proteomes" id="UP001342314"/>
    </source>
</evidence>
<comment type="caution">
    <text evidence="7">The sequence shown here is derived from an EMBL/GenBank/DDBJ whole genome shotgun (WGS) entry which is preliminary data.</text>
</comment>
<reference evidence="7 8" key="1">
    <citation type="submission" date="2021-12" db="EMBL/GenBank/DDBJ databases">
        <title>High titer production of polyol ester of fatty acids by Rhodotorula paludigena BS15 towards product separation-free biomass refinery.</title>
        <authorList>
            <person name="Mano J."/>
            <person name="Ono H."/>
            <person name="Tanaka T."/>
            <person name="Naito K."/>
            <person name="Sushida H."/>
            <person name="Ike M."/>
            <person name="Tokuyasu K."/>
            <person name="Kitaoka M."/>
        </authorList>
    </citation>
    <scope>NUCLEOTIDE SEQUENCE [LARGE SCALE GENOMIC DNA]</scope>
    <source>
        <strain evidence="7 8">BS15</strain>
    </source>
</reference>
<evidence type="ECO:0000313" key="7">
    <source>
        <dbReference type="EMBL" id="GJN88209.1"/>
    </source>
</evidence>
<organism evidence="7 8">
    <name type="scientific">Rhodotorula paludigena</name>
    <dbReference type="NCBI Taxonomy" id="86838"/>
    <lineage>
        <taxon>Eukaryota</taxon>
        <taxon>Fungi</taxon>
        <taxon>Dikarya</taxon>
        <taxon>Basidiomycota</taxon>
        <taxon>Pucciniomycotina</taxon>
        <taxon>Microbotryomycetes</taxon>
        <taxon>Sporidiobolales</taxon>
        <taxon>Sporidiobolaceae</taxon>
        <taxon>Rhodotorula</taxon>
    </lineage>
</organism>
<evidence type="ECO:0000256" key="1">
    <source>
        <dbReference type="ARBA" id="ARBA00004141"/>
    </source>
</evidence>
<keyword evidence="8" id="KW-1185">Reference proteome</keyword>
<feature type="transmembrane region" description="Helical" evidence="6">
    <location>
        <begin position="240"/>
        <end position="259"/>
    </location>
</feature>
<dbReference type="AlphaFoldDB" id="A0AAV5GCM3"/>
<keyword evidence="3 6" id="KW-1133">Transmembrane helix</keyword>
<evidence type="ECO:0000256" key="3">
    <source>
        <dbReference type="ARBA" id="ARBA00022989"/>
    </source>
</evidence>
<dbReference type="Proteomes" id="UP001342314">
    <property type="component" value="Unassembled WGS sequence"/>
</dbReference>
<evidence type="ECO:0000256" key="5">
    <source>
        <dbReference type="SAM" id="MobiDB-lite"/>
    </source>
</evidence>
<protein>
    <submittedName>
        <fullName evidence="7">Uncharacterized protein</fullName>
    </submittedName>
</protein>
<proteinExistence type="predicted"/>
<evidence type="ECO:0000256" key="6">
    <source>
        <dbReference type="SAM" id="Phobius"/>
    </source>
</evidence>
<dbReference type="Pfam" id="PF04479">
    <property type="entry name" value="RTA1"/>
    <property type="match status" value="1"/>
</dbReference>
<keyword evidence="2 6" id="KW-0812">Transmembrane</keyword>
<dbReference type="PANTHER" id="PTHR31465">
    <property type="entry name" value="PROTEIN RTA1-RELATED"/>
    <property type="match status" value="1"/>
</dbReference>
<gene>
    <name evidence="7" type="ORF">Rhopal_001174-T1</name>
</gene>
<feature type="transmembrane region" description="Helical" evidence="6">
    <location>
        <begin position="165"/>
        <end position="189"/>
    </location>
</feature>
<accession>A0AAV5GCM3</accession>
<feature type="transmembrane region" description="Helical" evidence="6">
    <location>
        <begin position="83"/>
        <end position="104"/>
    </location>
</feature>
<feature type="transmembrane region" description="Helical" evidence="6">
    <location>
        <begin position="20"/>
        <end position="39"/>
    </location>
</feature>
<dbReference type="EMBL" id="BQKY01000002">
    <property type="protein sequence ID" value="GJN88209.1"/>
    <property type="molecule type" value="Genomic_DNA"/>
</dbReference>
<evidence type="ECO:0000256" key="4">
    <source>
        <dbReference type="ARBA" id="ARBA00023136"/>
    </source>
</evidence>
<feature type="transmembrane region" description="Helical" evidence="6">
    <location>
        <begin position="201"/>
        <end position="220"/>
    </location>
</feature>
<keyword evidence="4 6" id="KW-0472">Membrane</keyword>
<comment type="subcellular location">
    <subcellularLocation>
        <location evidence="1">Membrane</location>
        <topology evidence="1">Multi-pass membrane protein</topology>
    </subcellularLocation>
</comment>
<name>A0AAV5GCM3_9BASI</name>
<sequence length="307" mass="33906">MSDRNIDPALLNDPTRQYGYVPSVSMGVIFLVIFALSGLLHVGQTIYSRRYWWTTLMWVGNLLEILGWAGRLWAHWAPLSFDAYVMQICCLIIGPTFFSAALYWAGGVIINNVARDNSWLSGNWFKTVFIIADVVSLVIQAIGGGMAGSAVGTTNEAQMRNGSDIMLAGIVVQLAVMVFYTGYMVVWYWKSRPEVAAQGRKIQIMLGGLLAASIGIIVRGCYRTPELEEGFDGWIAQQQIWMLFDAIPIAFATFVINLIHPHWFMVFDRPAPAYVHEGGSETTMVPNGGLASKTTPAEKGQPQTQSV</sequence>
<dbReference type="InterPro" id="IPR007568">
    <property type="entry name" value="RTA1"/>
</dbReference>
<dbReference type="GO" id="GO:0000324">
    <property type="term" value="C:fungal-type vacuole"/>
    <property type="evidence" value="ECO:0007669"/>
    <property type="project" value="TreeGrafter"/>
</dbReference>
<feature type="region of interest" description="Disordered" evidence="5">
    <location>
        <begin position="285"/>
        <end position="307"/>
    </location>
</feature>
<feature type="transmembrane region" description="Helical" evidence="6">
    <location>
        <begin position="51"/>
        <end position="71"/>
    </location>
</feature>
<feature type="transmembrane region" description="Helical" evidence="6">
    <location>
        <begin position="124"/>
        <end position="145"/>
    </location>
</feature>
<dbReference type="PANTHER" id="PTHR31465:SF9">
    <property type="entry name" value="SPHINGOID LONG-CHAIN BASE TRANSPORTER RSB1"/>
    <property type="match status" value="1"/>
</dbReference>
<dbReference type="GO" id="GO:0005886">
    <property type="term" value="C:plasma membrane"/>
    <property type="evidence" value="ECO:0007669"/>
    <property type="project" value="TreeGrafter"/>
</dbReference>